<dbReference type="AlphaFoldDB" id="A0A927HDQ6"/>
<dbReference type="Gene3D" id="3.20.20.60">
    <property type="entry name" value="Phosphoenolpyruvate-binding domains"/>
    <property type="match status" value="1"/>
</dbReference>
<dbReference type="InterPro" id="IPR015813">
    <property type="entry name" value="Pyrv/PenolPyrv_kinase-like_dom"/>
</dbReference>
<dbReference type="PANTHER" id="PTHR42905">
    <property type="entry name" value="PHOSPHOENOLPYRUVATE CARBOXYLASE"/>
    <property type="match status" value="1"/>
</dbReference>
<protein>
    <submittedName>
        <fullName evidence="1">Isocitrate lyase/phosphoenolpyruvate mutase family protein</fullName>
    </submittedName>
</protein>
<organism evidence="1 2">
    <name type="scientific">Sulfitobacter aestuariivivens</name>
    <dbReference type="NCBI Taxonomy" id="2766981"/>
    <lineage>
        <taxon>Bacteria</taxon>
        <taxon>Pseudomonadati</taxon>
        <taxon>Pseudomonadota</taxon>
        <taxon>Alphaproteobacteria</taxon>
        <taxon>Rhodobacterales</taxon>
        <taxon>Roseobacteraceae</taxon>
        <taxon>Sulfitobacter</taxon>
    </lineage>
</organism>
<dbReference type="GO" id="GO:0016829">
    <property type="term" value="F:lyase activity"/>
    <property type="evidence" value="ECO:0007669"/>
    <property type="project" value="UniProtKB-KW"/>
</dbReference>
<reference evidence="1" key="1">
    <citation type="submission" date="2020-08" db="EMBL/GenBank/DDBJ databases">
        <title>Sulfitobacter aestuariivivens sp. nov., isolated from a tidal flat.</title>
        <authorList>
            <person name="Park S."/>
            <person name="Yoon J.-H."/>
        </authorList>
    </citation>
    <scope>NUCLEOTIDE SEQUENCE</scope>
    <source>
        <strain evidence="1">TSTF-M16</strain>
    </source>
</reference>
<dbReference type="EMBL" id="JACTAG010000001">
    <property type="protein sequence ID" value="MBD3663086.1"/>
    <property type="molecule type" value="Genomic_DNA"/>
</dbReference>
<keyword evidence="1" id="KW-0456">Lyase</keyword>
<dbReference type="InterPro" id="IPR039556">
    <property type="entry name" value="ICL/PEPM"/>
</dbReference>
<accession>A0A927HDQ6</accession>
<proteinExistence type="predicted"/>
<dbReference type="SUPFAM" id="SSF51621">
    <property type="entry name" value="Phosphoenolpyruvate/pyruvate domain"/>
    <property type="match status" value="1"/>
</dbReference>
<sequence>MTSFRDLHQGPGAFVIPNPWDPGSAVMLHRMGFKALATTSAGMAFAMGRAEGSVPFDAMLDHCRAIVAATPLPVSADLEYGLGHSPEDAARTIYAVAETGVAGCSLEDHTGDPDHPIYDFDQAVARIAAAAKAVADLSQDIVFTARCENFLWDRPDIDDTIKRLQAYEAAGADVLYAPGLRDIETIRTVCGALSKPVNVIMGSPGVDLNVTALADAGVRRISVGSAFARRAYGAFIDAAREVADHGTFGETAKAMGFAEIEEWLPTRPD</sequence>
<dbReference type="RefSeq" id="WP_191074073.1">
    <property type="nucleotide sequence ID" value="NZ_JACTAG010000001.1"/>
</dbReference>
<dbReference type="InterPro" id="IPR040442">
    <property type="entry name" value="Pyrv_kinase-like_dom_sf"/>
</dbReference>
<dbReference type="Gene3D" id="6.10.250.2750">
    <property type="match status" value="1"/>
</dbReference>
<name>A0A927HDQ6_9RHOB</name>
<dbReference type="Pfam" id="PF13714">
    <property type="entry name" value="PEP_mutase"/>
    <property type="match status" value="1"/>
</dbReference>
<comment type="caution">
    <text evidence="1">The sequence shown here is derived from an EMBL/GenBank/DDBJ whole genome shotgun (WGS) entry which is preliminary data.</text>
</comment>
<dbReference type="PANTHER" id="PTHR42905:SF16">
    <property type="entry name" value="CARBOXYPHOSPHONOENOLPYRUVATE PHOSPHONOMUTASE-LIKE PROTEIN (AFU_ORTHOLOGUE AFUA_5G07230)"/>
    <property type="match status" value="1"/>
</dbReference>
<gene>
    <name evidence="1" type="ORF">H9Q16_04055</name>
</gene>
<evidence type="ECO:0000313" key="1">
    <source>
        <dbReference type="EMBL" id="MBD3663086.1"/>
    </source>
</evidence>
<evidence type="ECO:0000313" key="2">
    <source>
        <dbReference type="Proteomes" id="UP000635142"/>
    </source>
</evidence>
<keyword evidence="2" id="KW-1185">Reference proteome</keyword>
<dbReference type="CDD" id="cd00377">
    <property type="entry name" value="ICL_PEPM"/>
    <property type="match status" value="1"/>
</dbReference>
<dbReference type="Proteomes" id="UP000635142">
    <property type="component" value="Unassembled WGS sequence"/>
</dbReference>